<comment type="caution">
    <text evidence="4">The sequence shown here is derived from an EMBL/GenBank/DDBJ whole genome shotgun (WGS) entry which is preliminary data.</text>
</comment>
<dbReference type="SUPFAM" id="SSF50630">
    <property type="entry name" value="Acid proteases"/>
    <property type="match status" value="1"/>
</dbReference>
<sequence>MASRFSSFMVQHLLLFHFCFHCFSDAQPSLNYTSRPRSIVFKIEKDPLTLQYMIKINQGTPRAAVKLVLDLGGKLPWLRCHKGYKSSSYRPVNCMSPQCALASKPIKCVLCNSTTSWCHSNACNISTTNPITQCVGNGELITDVVTVESNKVQRFMPRVFAFGCATTSNFLHGLAKGAKGVAGLGRSSPLSLISQFSVAFRFSRIFALILDDRFYNSGGGRYHVTYNGDDVGSLLSYTPLLINPKSSEEYFIDLKSIEIIGSSDDGKAVPIHQKLLSINKKTGVGGTKVSLQVPYTTMETSIYKAFVSTYLKKAEALNPELQRVASVAPFDVCFNASTTILDYTFLVMPSIHLVFSKNLTWFFTGLQTLVEVNSDVLCLGFIDGGSNPMTSIVIGTDLYKYNLVEFDIAKSRFGFWKYKYISGIPI</sequence>
<organism evidence="4 5">
    <name type="scientific">Papaver atlanticum</name>
    <dbReference type="NCBI Taxonomy" id="357466"/>
    <lineage>
        <taxon>Eukaryota</taxon>
        <taxon>Viridiplantae</taxon>
        <taxon>Streptophyta</taxon>
        <taxon>Embryophyta</taxon>
        <taxon>Tracheophyta</taxon>
        <taxon>Spermatophyta</taxon>
        <taxon>Magnoliopsida</taxon>
        <taxon>Ranunculales</taxon>
        <taxon>Papaveraceae</taxon>
        <taxon>Papaveroideae</taxon>
        <taxon>Papaver</taxon>
    </lineage>
</organism>
<dbReference type="InterPro" id="IPR033121">
    <property type="entry name" value="PEPTIDASE_A1"/>
</dbReference>
<feature type="chain" id="PRO_5042268209" description="Peptidase A1 domain-containing protein" evidence="2">
    <location>
        <begin position="27"/>
        <end position="426"/>
    </location>
</feature>
<dbReference type="InterPro" id="IPR001461">
    <property type="entry name" value="Aspartic_peptidase_A1"/>
</dbReference>
<dbReference type="GO" id="GO:0004190">
    <property type="term" value="F:aspartic-type endopeptidase activity"/>
    <property type="evidence" value="ECO:0007669"/>
    <property type="project" value="InterPro"/>
</dbReference>
<evidence type="ECO:0000313" key="4">
    <source>
        <dbReference type="EMBL" id="KAI3877757.1"/>
    </source>
</evidence>
<accession>A0AAD4S9W9</accession>
<dbReference type="PANTHER" id="PTHR47965">
    <property type="entry name" value="ASPARTYL PROTEASE-RELATED"/>
    <property type="match status" value="1"/>
</dbReference>
<dbReference type="Pfam" id="PF14543">
    <property type="entry name" value="TAXi_N"/>
    <property type="match status" value="1"/>
</dbReference>
<keyword evidence="2" id="KW-0732">Signal</keyword>
<comment type="similarity">
    <text evidence="1">Belongs to the peptidase A1 family.</text>
</comment>
<feature type="signal peptide" evidence="2">
    <location>
        <begin position="1"/>
        <end position="26"/>
    </location>
</feature>
<dbReference type="PANTHER" id="PTHR47965:SF22">
    <property type="entry name" value="EUKARYOTIC ASPARTYL PROTEASE FAMILY PROTEIN"/>
    <property type="match status" value="1"/>
</dbReference>
<evidence type="ECO:0000256" key="2">
    <source>
        <dbReference type="SAM" id="SignalP"/>
    </source>
</evidence>
<dbReference type="Proteomes" id="UP001202328">
    <property type="component" value="Unassembled WGS sequence"/>
</dbReference>
<proteinExistence type="inferred from homology"/>
<dbReference type="Pfam" id="PF14541">
    <property type="entry name" value="TAXi_C"/>
    <property type="match status" value="1"/>
</dbReference>
<dbReference type="GO" id="GO:0006508">
    <property type="term" value="P:proteolysis"/>
    <property type="evidence" value="ECO:0007669"/>
    <property type="project" value="InterPro"/>
</dbReference>
<reference evidence="4" key="1">
    <citation type="submission" date="2022-04" db="EMBL/GenBank/DDBJ databases">
        <title>A functionally conserved STORR gene fusion in Papaver species that diverged 16.8 million years ago.</title>
        <authorList>
            <person name="Catania T."/>
        </authorList>
    </citation>
    <scope>NUCLEOTIDE SEQUENCE</scope>
    <source>
        <strain evidence="4">S-188037</strain>
    </source>
</reference>
<evidence type="ECO:0000256" key="1">
    <source>
        <dbReference type="ARBA" id="ARBA00007447"/>
    </source>
</evidence>
<feature type="domain" description="Peptidase A1" evidence="3">
    <location>
        <begin position="52"/>
        <end position="416"/>
    </location>
</feature>
<evidence type="ECO:0000259" key="3">
    <source>
        <dbReference type="PROSITE" id="PS51767"/>
    </source>
</evidence>
<gene>
    <name evidence="4" type="ORF">MKW98_020238</name>
</gene>
<dbReference type="Gene3D" id="2.40.70.10">
    <property type="entry name" value="Acid Proteases"/>
    <property type="match status" value="2"/>
</dbReference>
<dbReference type="InterPro" id="IPR021109">
    <property type="entry name" value="Peptidase_aspartic_dom_sf"/>
</dbReference>
<keyword evidence="5" id="KW-1185">Reference proteome</keyword>
<dbReference type="InterPro" id="IPR032799">
    <property type="entry name" value="TAXi_C"/>
</dbReference>
<name>A0AAD4S9W9_9MAGN</name>
<dbReference type="InterPro" id="IPR032861">
    <property type="entry name" value="TAXi_N"/>
</dbReference>
<dbReference type="EMBL" id="JAJJMB010012369">
    <property type="protein sequence ID" value="KAI3877757.1"/>
    <property type="molecule type" value="Genomic_DNA"/>
</dbReference>
<dbReference type="AlphaFoldDB" id="A0AAD4S9W9"/>
<dbReference type="PROSITE" id="PS51767">
    <property type="entry name" value="PEPTIDASE_A1"/>
    <property type="match status" value="1"/>
</dbReference>
<protein>
    <recommendedName>
        <fullName evidence="3">Peptidase A1 domain-containing protein</fullName>
    </recommendedName>
</protein>
<evidence type="ECO:0000313" key="5">
    <source>
        <dbReference type="Proteomes" id="UP001202328"/>
    </source>
</evidence>